<dbReference type="EMBL" id="CAAALY010013565">
    <property type="protein sequence ID" value="VEL12025.1"/>
    <property type="molecule type" value="Genomic_DNA"/>
</dbReference>
<evidence type="ECO:0000256" key="1">
    <source>
        <dbReference type="SAM" id="MobiDB-lite"/>
    </source>
</evidence>
<comment type="caution">
    <text evidence="2">The sequence shown here is derived from an EMBL/GenBank/DDBJ whole genome shotgun (WGS) entry which is preliminary data.</text>
</comment>
<evidence type="ECO:0000313" key="2">
    <source>
        <dbReference type="EMBL" id="VEL12025.1"/>
    </source>
</evidence>
<feature type="region of interest" description="Disordered" evidence="1">
    <location>
        <begin position="331"/>
        <end position="382"/>
    </location>
</feature>
<evidence type="ECO:0000313" key="3">
    <source>
        <dbReference type="Proteomes" id="UP000784294"/>
    </source>
</evidence>
<name>A0A3S5A102_9PLAT</name>
<keyword evidence="3" id="KW-1185">Reference proteome</keyword>
<gene>
    <name evidence="2" type="ORF">PXEA_LOCUS5465</name>
</gene>
<sequence length="472" mass="51125">MKPVQARSKLPSTLDENTFLGSMAMRNLVSNLPDPKEPSPVPNGSCQRDVHTRSASAFCPDHQTDDWVNKFHVQATFNSAGAVISNFGASRPHGKSKSTLTGTLSPTEIAATEIIPKAIQATICPESLLTCEPFAELGLREPGDLGTDSINTKVANMMQPIPKTRAPNGLMGGMKESTEASRPDRQTQMTLPSDKETGYLLDVGNLAPRNSYCALCDNHDYLHRVDLPAYLVSPCYHCRETLARDAKITPEALFDLHLQHNIPWPAYLQARYGLPSDGRQLSELIAYDCKWRSRQPCYCFSAHGVPVLPPCVEFPWLIPPSSPPLLTQTQMHLRSHTTSGGRSSSPLEQGHQQYSVHSSSQVSGGNLSTTSPPIDSSEYLPDDMSTSMAVPLVADSTCSSRDTAETTFEFKLSLVAASEEGKEVSGAKEKALKTTTCPVAGPCDGLISVIVDNQAPSPLTTLESESLCYFAS</sequence>
<organism evidence="2 3">
    <name type="scientific">Protopolystoma xenopodis</name>
    <dbReference type="NCBI Taxonomy" id="117903"/>
    <lineage>
        <taxon>Eukaryota</taxon>
        <taxon>Metazoa</taxon>
        <taxon>Spiralia</taxon>
        <taxon>Lophotrochozoa</taxon>
        <taxon>Platyhelminthes</taxon>
        <taxon>Monogenea</taxon>
        <taxon>Polyopisthocotylea</taxon>
        <taxon>Polystomatidea</taxon>
        <taxon>Polystomatidae</taxon>
        <taxon>Protopolystoma</taxon>
    </lineage>
</organism>
<accession>A0A3S5A102</accession>
<feature type="compositionally biased region" description="Low complexity" evidence="1">
    <location>
        <begin position="331"/>
        <end position="365"/>
    </location>
</feature>
<reference evidence="2" key="1">
    <citation type="submission" date="2018-11" db="EMBL/GenBank/DDBJ databases">
        <authorList>
            <consortium name="Pathogen Informatics"/>
        </authorList>
    </citation>
    <scope>NUCLEOTIDE SEQUENCE</scope>
</reference>
<proteinExistence type="predicted"/>
<dbReference type="OrthoDB" id="1034557at2759"/>
<protein>
    <submittedName>
        <fullName evidence="2">Uncharacterized protein</fullName>
    </submittedName>
</protein>
<dbReference type="Proteomes" id="UP000784294">
    <property type="component" value="Unassembled WGS sequence"/>
</dbReference>
<dbReference type="AlphaFoldDB" id="A0A3S5A102"/>